<evidence type="ECO:0000256" key="1">
    <source>
        <dbReference type="ARBA" id="ARBA00023157"/>
    </source>
</evidence>
<keyword evidence="2" id="KW-1133">Transmembrane helix</keyword>
<evidence type="ECO:0000313" key="4">
    <source>
        <dbReference type="WBParaSite" id="nRc.2.0.1.t18481-RA"/>
    </source>
</evidence>
<dbReference type="PANTHER" id="PTHR11388">
    <property type="entry name" value="ORGANIC ANION TRANSPORTER"/>
    <property type="match status" value="1"/>
</dbReference>
<reference evidence="4" key="1">
    <citation type="submission" date="2022-11" db="UniProtKB">
        <authorList>
            <consortium name="WormBaseParasite"/>
        </authorList>
    </citation>
    <scope>IDENTIFICATION</scope>
</reference>
<dbReference type="GO" id="GO:0006811">
    <property type="term" value="P:monoatomic ion transport"/>
    <property type="evidence" value="ECO:0007669"/>
    <property type="project" value="UniProtKB-KW"/>
</dbReference>
<feature type="transmembrane region" description="Helical" evidence="2">
    <location>
        <begin position="491"/>
        <end position="514"/>
    </location>
</feature>
<dbReference type="SUPFAM" id="SSF103473">
    <property type="entry name" value="MFS general substrate transporter"/>
    <property type="match status" value="1"/>
</dbReference>
<protein>
    <recommendedName>
        <fullName evidence="2">Solute carrier organic anion transporter family member</fullName>
    </recommendedName>
</protein>
<feature type="transmembrane region" description="Helical" evidence="2">
    <location>
        <begin position="401"/>
        <end position="426"/>
    </location>
</feature>
<accession>A0A915IYI1</accession>
<dbReference type="Proteomes" id="UP000887565">
    <property type="component" value="Unplaced"/>
</dbReference>
<proteinExistence type="inferred from homology"/>
<feature type="transmembrane region" description="Helical" evidence="2">
    <location>
        <begin position="265"/>
        <end position="285"/>
    </location>
</feature>
<comment type="caution">
    <text evidence="2">Lacks conserved residue(s) required for the propagation of feature annotation.</text>
</comment>
<name>A0A915IYI1_ROMCU</name>
<dbReference type="Gene3D" id="1.20.1250.20">
    <property type="entry name" value="MFS general substrate transporter like domains"/>
    <property type="match status" value="1"/>
</dbReference>
<dbReference type="WBParaSite" id="nRc.2.0.1.t18481-RA">
    <property type="protein sequence ID" value="nRc.2.0.1.t18481-RA"/>
    <property type="gene ID" value="nRc.2.0.1.g18481"/>
</dbReference>
<feature type="transmembrane region" description="Helical" evidence="2">
    <location>
        <begin position="77"/>
        <end position="104"/>
    </location>
</feature>
<keyword evidence="2" id="KW-0813">Transport</keyword>
<feature type="transmembrane region" description="Helical" evidence="2">
    <location>
        <begin position="225"/>
        <end position="245"/>
    </location>
</feature>
<dbReference type="GO" id="GO:0016323">
    <property type="term" value="C:basolateral plasma membrane"/>
    <property type="evidence" value="ECO:0007669"/>
    <property type="project" value="TreeGrafter"/>
</dbReference>
<evidence type="ECO:0000256" key="2">
    <source>
        <dbReference type="RuleBase" id="RU362056"/>
    </source>
</evidence>
<dbReference type="Pfam" id="PF03137">
    <property type="entry name" value="OATP"/>
    <property type="match status" value="1"/>
</dbReference>
<comment type="subcellular location">
    <subcellularLocation>
        <location evidence="2">Cell membrane</location>
        <topology evidence="2">Multi-pass membrane protein</topology>
    </subcellularLocation>
</comment>
<feature type="transmembrane region" description="Helical" evidence="2">
    <location>
        <begin position="124"/>
        <end position="147"/>
    </location>
</feature>
<organism evidence="3 4">
    <name type="scientific">Romanomermis culicivorax</name>
    <name type="common">Nematode worm</name>
    <dbReference type="NCBI Taxonomy" id="13658"/>
    <lineage>
        <taxon>Eukaryota</taxon>
        <taxon>Metazoa</taxon>
        <taxon>Ecdysozoa</taxon>
        <taxon>Nematoda</taxon>
        <taxon>Enoplea</taxon>
        <taxon>Dorylaimia</taxon>
        <taxon>Mermithida</taxon>
        <taxon>Mermithoidea</taxon>
        <taxon>Mermithidae</taxon>
        <taxon>Romanomermis</taxon>
    </lineage>
</organism>
<keyword evidence="2" id="KW-0406">Ion transport</keyword>
<feature type="transmembrane region" description="Helical" evidence="2">
    <location>
        <begin position="297"/>
        <end position="316"/>
    </location>
</feature>
<dbReference type="AlphaFoldDB" id="A0A915IYI1"/>
<feature type="transmembrane region" description="Helical" evidence="2">
    <location>
        <begin position="37"/>
        <end position="65"/>
    </location>
</feature>
<dbReference type="NCBIfam" id="TIGR00805">
    <property type="entry name" value="oat"/>
    <property type="match status" value="1"/>
</dbReference>
<dbReference type="InterPro" id="IPR036259">
    <property type="entry name" value="MFS_trans_sf"/>
</dbReference>
<keyword evidence="3" id="KW-1185">Reference proteome</keyword>
<feature type="transmembrane region" description="Helical" evidence="2">
    <location>
        <begin position="438"/>
        <end position="458"/>
    </location>
</feature>
<dbReference type="GO" id="GO:0043252">
    <property type="term" value="P:sodium-independent organic anion transport"/>
    <property type="evidence" value="ECO:0007669"/>
    <property type="project" value="TreeGrafter"/>
</dbReference>
<dbReference type="PANTHER" id="PTHR11388:SF142">
    <property type="entry name" value="SOLUTE CARRIER ORGANIC ANION TRANSPORTER FAMILY MEMBER 5A1"/>
    <property type="match status" value="1"/>
</dbReference>
<keyword evidence="2" id="KW-0472">Membrane</keyword>
<dbReference type="GO" id="GO:0015347">
    <property type="term" value="F:sodium-independent organic anion transmembrane transporter activity"/>
    <property type="evidence" value="ECO:0007669"/>
    <property type="project" value="TreeGrafter"/>
</dbReference>
<sequence>MRCGVILCASYEKLWKTVKFSLEYGQNDSNVKENADWWAFVTLLSFQFICGVSSSPFTTLTYVYIDDNASPKHAPFYFGLVTAMWGYGPAVGFGLAVVCTQVYVTLQAPPTYLTPSSAHWIGAWWLGFLCLSIMYIIVGLPFFCYPLRLLNSRKNRALDECELSDTAHKDEAYKNLVLGTVSTAPVAAKSCAEIDVYDSDHTLRWFWERFLEIPKQVVKMFKNEIFICITGSWIFWSYVIGGYSTFLPKYLEVHFHQPSHSASTYGGFLTAFAAATSCAIGGKLLSIMGMKPHKSNLIVALCTLSAALSYLAFIAIDCPRPDVESMSWNSSLPCNAGCHCDTSNYEPVCAGNEVYFSPCLAGCRELGNKTDGVIRYDFCQCPQTSSSAKAGFCSENCNLKMLTYLVCTILTAITAQLFQVAQFTTLIKSVTPEEKSMAYALANFFTSILGFLPSQVLFGRVIDTTCVKWNSQSDTGRHCQLYDRSLFRSRYHLLTTAFAGLSFLCVALTSLLAVKFPFFQ</sequence>
<evidence type="ECO:0000313" key="3">
    <source>
        <dbReference type="Proteomes" id="UP000887565"/>
    </source>
</evidence>
<dbReference type="OMA" id="WMFGSYL"/>
<keyword evidence="1" id="KW-1015">Disulfide bond</keyword>
<dbReference type="InterPro" id="IPR004156">
    <property type="entry name" value="OATP"/>
</dbReference>
<keyword evidence="2" id="KW-0812">Transmembrane</keyword>
<comment type="similarity">
    <text evidence="2">Belongs to the organo anion transporter (TC 2.A.60) family.</text>
</comment>